<reference evidence="4" key="1">
    <citation type="submission" date="2017-06" db="EMBL/GenBank/DDBJ databases">
        <authorList>
            <person name="Varghese N."/>
            <person name="Submissions S."/>
        </authorList>
    </citation>
    <scope>NUCLEOTIDE SEQUENCE [LARGE SCALE GENOMIC DNA]</scope>
    <source>
        <strain evidence="4">DSM 27993</strain>
    </source>
</reference>
<dbReference type="Proteomes" id="UP000198412">
    <property type="component" value="Unassembled WGS sequence"/>
</dbReference>
<evidence type="ECO:0000313" key="3">
    <source>
        <dbReference type="EMBL" id="SNR50945.1"/>
    </source>
</evidence>
<feature type="chain" id="PRO_5012489386" evidence="2">
    <location>
        <begin position="23"/>
        <end position="860"/>
    </location>
</feature>
<keyword evidence="4" id="KW-1185">Reference proteome</keyword>
<name>A0A238WWD4_9FLAO</name>
<dbReference type="RefSeq" id="WP_141107274.1">
    <property type="nucleotide sequence ID" value="NZ_FZNX01000002.1"/>
</dbReference>
<feature type="signal peptide" evidence="2">
    <location>
        <begin position="1"/>
        <end position="22"/>
    </location>
</feature>
<evidence type="ECO:0000256" key="2">
    <source>
        <dbReference type="SAM" id="SignalP"/>
    </source>
</evidence>
<accession>A0A238WWD4</accession>
<dbReference type="AlphaFoldDB" id="A0A238WWD4"/>
<keyword evidence="2" id="KW-0732">Signal</keyword>
<feature type="coiled-coil region" evidence="1">
    <location>
        <begin position="228"/>
        <end position="311"/>
    </location>
</feature>
<gene>
    <name evidence="3" type="ORF">SAMN04488111_1289</name>
</gene>
<evidence type="ECO:0000313" key="4">
    <source>
        <dbReference type="Proteomes" id="UP000198412"/>
    </source>
</evidence>
<organism evidence="3 4">
    <name type="scientific">Lutibacter flavus</name>
    <dbReference type="NCBI Taxonomy" id="691689"/>
    <lineage>
        <taxon>Bacteria</taxon>
        <taxon>Pseudomonadati</taxon>
        <taxon>Bacteroidota</taxon>
        <taxon>Flavobacteriia</taxon>
        <taxon>Flavobacteriales</taxon>
        <taxon>Flavobacteriaceae</taxon>
        <taxon>Lutibacter</taxon>
    </lineage>
</organism>
<sequence>MKHLKKLSVVLMMTTLFSVSFTSCIDNEVSPLVEAIYEGQADLLAAQAAVQTAEAAYLTARANAEDAQADLTIAQAAQVDAYTAGLLENNAYNALVHEQQLMSLAASTATAVAQAEMALEIAQANFNIEMAELAADLEAAGAQLATEYAYAYRYAMEAANYILMDKLEAEADLAEAQLMFTDYGSDTLSWAYVLAMLEGDIATEMANKVALEDAIAVLEATMADPTSIEAIRSQLDAEEDAIDALIDAKNIEMAEKFNEIMAIYEENGIADEFIDRFEEANDDLEDIISEKEDQEDIIEAAQEAIVELEAILADYPAALAAAVTADADATLAEEAAQTVVDDAVAALGEEVLPAAMAGDDAIDPVVTYYEELWNAQLVLADAQAAWTLLDTDVAALYVTYQDAIDALALLDAGLPALEAALAAAEAAMVPLVATQVTEQGQYDAALAIYVADPSGVTWNSDDVSDPTTADDVIGDHTDDDDPNTTETYYEVLTAAPDPVTFAATAYPSAAGGADLTVAQFALVNNDYSTLAVGEFYNVEANDASDTNADLLNIEVADLDAANDAVAAQQLLIDAANEAITDYDVLLAEANETFLYQQSLYEEGAALLAAAQDVVDAADADVVAAQTVVDDAVAALGMEVLPAAEAGDDAIEDAETSYELLWNAQLAALDAAEALADLEACDEACIQADIDAENDTIEEATAKIAAIQPVLDAKQAVVDAMQAEYDEYIANEGFLSSLQADLHAAIIAEWQAYWVLEQELAALEFQEELKISMINAYGGWGADNLDDLAGYIEDLQEDILEANTDIEAAEVALALAQTEEAADTAYLEYLQALIDTLSARHANAVAIANEYKALLDAALAS</sequence>
<proteinExistence type="predicted"/>
<dbReference type="EMBL" id="FZNX01000002">
    <property type="protein sequence ID" value="SNR50945.1"/>
    <property type="molecule type" value="Genomic_DNA"/>
</dbReference>
<dbReference type="PROSITE" id="PS51257">
    <property type="entry name" value="PROKAR_LIPOPROTEIN"/>
    <property type="match status" value="1"/>
</dbReference>
<evidence type="ECO:0000256" key="1">
    <source>
        <dbReference type="SAM" id="Coils"/>
    </source>
</evidence>
<protein>
    <submittedName>
        <fullName evidence="3">Uncharacterized protein</fullName>
    </submittedName>
</protein>
<feature type="coiled-coil region" evidence="1">
    <location>
        <begin position="791"/>
        <end position="818"/>
    </location>
</feature>
<dbReference type="OrthoDB" id="1431320at2"/>
<keyword evidence="1" id="KW-0175">Coiled coil</keyword>